<proteinExistence type="predicted"/>
<dbReference type="Gene3D" id="3.40.50.720">
    <property type="entry name" value="NAD(P)-binding Rossmann-like Domain"/>
    <property type="match status" value="1"/>
</dbReference>
<name>A0ABW4JAW1_9BACL</name>
<dbReference type="RefSeq" id="WP_377940895.1">
    <property type="nucleotide sequence ID" value="NZ_JBHUCX010000005.1"/>
</dbReference>
<reference evidence="3" key="1">
    <citation type="journal article" date="2019" name="Int. J. Syst. Evol. Microbiol.">
        <title>The Global Catalogue of Microorganisms (GCM) 10K type strain sequencing project: providing services to taxonomists for standard genome sequencing and annotation.</title>
        <authorList>
            <consortium name="The Broad Institute Genomics Platform"/>
            <consortium name="The Broad Institute Genome Sequencing Center for Infectious Disease"/>
            <person name="Wu L."/>
            <person name="Ma J."/>
        </authorList>
    </citation>
    <scope>NUCLEOTIDE SEQUENCE [LARGE SCALE GENOMIC DNA]</scope>
    <source>
        <strain evidence="3">CGMCC 1.12286</strain>
    </source>
</reference>
<keyword evidence="3" id="KW-1185">Reference proteome</keyword>
<sequence>MNILVIGGTRFFGRRLVHKLLQHGHAVTIASRGNTADDFGDAVKRVRVDRADDAAMLAAFAEQSYDVVFDQVGFTPQHAKGAVAAFAGRVKRYIFTSTMAVYEGKEALTTEADFDPFTHTVDLDAKAYDYGEGKRQAEAYLFQHAPFPVVAARVAMVVSGDDDYTGRFAFHVQHVAEGTSIGVLAEEHPISYVTAWDVADLLYFLGVESDFVGPINAANDGFYSTQSLCRQIGSLVGKTPLFHVAENPDEDALFSPYAFPVTLKVKNDLARRIGFSFPDWTDRLPQMVAEVMGAPKRDH</sequence>
<dbReference type="Proteomes" id="UP001597079">
    <property type="component" value="Unassembled WGS sequence"/>
</dbReference>
<feature type="domain" description="NAD-dependent epimerase/dehydratase" evidence="1">
    <location>
        <begin position="3"/>
        <end position="203"/>
    </location>
</feature>
<evidence type="ECO:0000259" key="1">
    <source>
        <dbReference type="Pfam" id="PF01370"/>
    </source>
</evidence>
<gene>
    <name evidence="2" type="ORF">ACFSB2_01940</name>
</gene>
<accession>A0ABW4JAW1</accession>
<dbReference type="PANTHER" id="PTHR43245:SF58">
    <property type="entry name" value="BLL5923 PROTEIN"/>
    <property type="match status" value="1"/>
</dbReference>
<dbReference type="PANTHER" id="PTHR43245">
    <property type="entry name" value="BIFUNCTIONAL POLYMYXIN RESISTANCE PROTEIN ARNA"/>
    <property type="match status" value="1"/>
</dbReference>
<dbReference type="InterPro" id="IPR001509">
    <property type="entry name" value="Epimerase_deHydtase"/>
</dbReference>
<comment type="caution">
    <text evidence="2">The sequence shown here is derived from an EMBL/GenBank/DDBJ whole genome shotgun (WGS) entry which is preliminary data.</text>
</comment>
<evidence type="ECO:0000313" key="3">
    <source>
        <dbReference type="Proteomes" id="UP001597079"/>
    </source>
</evidence>
<dbReference type="Pfam" id="PF01370">
    <property type="entry name" value="Epimerase"/>
    <property type="match status" value="1"/>
</dbReference>
<dbReference type="SUPFAM" id="SSF51735">
    <property type="entry name" value="NAD(P)-binding Rossmann-fold domains"/>
    <property type="match status" value="1"/>
</dbReference>
<dbReference type="InterPro" id="IPR050177">
    <property type="entry name" value="Lipid_A_modif_metabolic_enz"/>
</dbReference>
<protein>
    <submittedName>
        <fullName evidence="2">NAD-dependent epimerase/dehydratase family protein</fullName>
    </submittedName>
</protein>
<dbReference type="InterPro" id="IPR036291">
    <property type="entry name" value="NAD(P)-bd_dom_sf"/>
</dbReference>
<organism evidence="2 3">
    <name type="scientific">Alicyclobacillus fodiniaquatilis</name>
    <dbReference type="NCBI Taxonomy" id="1661150"/>
    <lineage>
        <taxon>Bacteria</taxon>
        <taxon>Bacillati</taxon>
        <taxon>Bacillota</taxon>
        <taxon>Bacilli</taxon>
        <taxon>Bacillales</taxon>
        <taxon>Alicyclobacillaceae</taxon>
        <taxon>Alicyclobacillus</taxon>
    </lineage>
</organism>
<dbReference type="EMBL" id="JBHUCX010000005">
    <property type="protein sequence ID" value="MFD1673484.1"/>
    <property type="molecule type" value="Genomic_DNA"/>
</dbReference>
<evidence type="ECO:0000313" key="2">
    <source>
        <dbReference type="EMBL" id="MFD1673484.1"/>
    </source>
</evidence>